<evidence type="ECO:0000313" key="6">
    <source>
        <dbReference type="Proteomes" id="UP000306261"/>
    </source>
</evidence>
<dbReference type="InterPro" id="IPR001091">
    <property type="entry name" value="RM_Methyltransferase"/>
</dbReference>
<dbReference type="GO" id="GO:0008170">
    <property type="term" value="F:N-methyltransferase activity"/>
    <property type="evidence" value="ECO:0007669"/>
    <property type="project" value="InterPro"/>
</dbReference>
<dbReference type="InterPro" id="IPR002052">
    <property type="entry name" value="DNA_methylase_N6_adenine_CS"/>
</dbReference>
<dbReference type="InterPro" id="IPR029063">
    <property type="entry name" value="SAM-dependent_MTases_sf"/>
</dbReference>
<dbReference type="PROSITE" id="PS00092">
    <property type="entry name" value="N6_MTASE"/>
    <property type="match status" value="1"/>
</dbReference>
<feature type="domain" description="DNA methylase N-4/N-6" evidence="4">
    <location>
        <begin position="31"/>
        <end position="238"/>
    </location>
</feature>
<dbReference type="SUPFAM" id="SSF53335">
    <property type="entry name" value="S-adenosyl-L-methionine-dependent methyltransferases"/>
    <property type="match status" value="1"/>
</dbReference>
<gene>
    <name evidence="5" type="ORF">RsoM1USA_33</name>
</gene>
<comment type="similarity">
    <text evidence="1">Belongs to the N(4)/N(6)-methyltransferase family.</text>
</comment>
<dbReference type="InterPro" id="IPR002941">
    <property type="entry name" value="DNA_methylase_N4/N6"/>
</dbReference>
<dbReference type="GO" id="GO:0032259">
    <property type="term" value="P:methylation"/>
    <property type="evidence" value="ECO:0007669"/>
    <property type="project" value="UniProtKB-KW"/>
</dbReference>
<evidence type="ECO:0000256" key="1">
    <source>
        <dbReference type="ARBA" id="ARBA00006594"/>
    </source>
</evidence>
<evidence type="ECO:0000259" key="4">
    <source>
        <dbReference type="Pfam" id="PF01555"/>
    </source>
</evidence>
<protein>
    <submittedName>
        <fullName evidence="5">Site-specific DNA-methyltransferase</fullName>
    </submittedName>
</protein>
<name>A0A9W3USN9_9CAUD</name>
<proteinExistence type="inferred from homology"/>
<keyword evidence="3" id="KW-0808">Transferase</keyword>
<evidence type="ECO:0000313" key="5">
    <source>
        <dbReference type="EMBL" id="AVP40026.1"/>
    </source>
</evidence>
<dbReference type="Pfam" id="PF01555">
    <property type="entry name" value="N6_N4_Mtase"/>
    <property type="match status" value="1"/>
</dbReference>
<dbReference type="GO" id="GO:0003677">
    <property type="term" value="F:DNA binding"/>
    <property type="evidence" value="ECO:0007669"/>
    <property type="project" value="InterPro"/>
</dbReference>
<dbReference type="EMBL" id="MG747435">
    <property type="protein sequence ID" value="AVP40026.1"/>
    <property type="molecule type" value="Genomic_DNA"/>
</dbReference>
<reference evidence="5 6" key="1">
    <citation type="submission" date="2018-01" db="EMBL/GenBank/DDBJ databases">
        <authorList>
            <person name="Addy H.S."/>
            <person name="Ahmad A.A."/>
            <person name="Huang Q."/>
        </authorList>
    </citation>
    <scope>NUCLEOTIDE SEQUENCE [LARGE SCALE GENOMIC DNA]</scope>
</reference>
<dbReference type="Proteomes" id="UP000306261">
    <property type="component" value="Segment"/>
</dbReference>
<sequence>MNTNAHAHTQLNHLHRSNALDVLRGLPDASIDLVFTDPPYSSGGLHVGARTQAPQTKYIHADVRTQYATFGHDNKDQRSWTFWCMTWLTEAYRATKDGGYLVCFTDWRQLPSLTDAIQGAGYIWRGVAVWDKTPGRTRPRAGGFSQQGEFMVWATKGAMPAGSRVYLPGVFQERLPLPKQHMTEKPLALARAVVRLVPPGAVVCDPFAGAGTFLVAAQEAGHQWIGCELEPAYHELAVRRLAASRATSQDAAPLSDAEQT</sequence>
<evidence type="ECO:0000256" key="2">
    <source>
        <dbReference type="ARBA" id="ARBA00022603"/>
    </source>
</evidence>
<evidence type="ECO:0000256" key="3">
    <source>
        <dbReference type="ARBA" id="ARBA00022679"/>
    </source>
</evidence>
<dbReference type="Gene3D" id="3.40.50.150">
    <property type="entry name" value="Vaccinia Virus protein VP39"/>
    <property type="match status" value="1"/>
</dbReference>
<accession>A0A9W3USN9</accession>
<keyword evidence="6" id="KW-1185">Reference proteome</keyword>
<organism evidence="5 6">
    <name type="scientific">Ralstonia phage RsoM1USA</name>
    <dbReference type="NCBI Taxonomy" id="2991867"/>
    <lineage>
        <taxon>Viruses</taxon>
        <taxon>Duplodnaviria</taxon>
        <taxon>Heunggongvirae</taxon>
        <taxon>Uroviricota</taxon>
        <taxon>Caudoviricetes</taxon>
        <taxon>Peduoviridae</taxon>
        <taxon>Aresaunavirus</taxon>
        <taxon>Aresaunavirus RsoM1USA</taxon>
    </lineage>
</organism>
<keyword evidence="2" id="KW-0489">Methyltransferase</keyword>
<dbReference type="PRINTS" id="PR00508">
    <property type="entry name" value="S21N4MTFRASE"/>
</dbReference>